<dbReference type="OrthoDB" id="2438119at2759"/>
<name>A0A9W4WVR6_9GLOM</name>
<dbReference type="InterPro" id="IPR002104">
    <property type="entry name" value="Integrase_catalytic"/>
</dbReference>
<organism evidence="3 4">
    <name type="scientific">Funneliformis geosporum</name>
    <dbReference type="NCBI Taxonomy" id="1117311"/>
    <lineage>
        <taxon>Eukaryota</taxon>
        <taxon>Fungi</taxon>
        <taxon>Fungi incertae sedis</taxon>
        <taxon>Mucoromycota</taxon>
        <taxon>Glomeromycotina</taxon>
        <taxon>Glomeromycetes</taxon>
        <taxon>Glomerales</taxon>
        <taxon>Glomeraceae</taxon>
        <taxon>Funneliformis</taxon>
    </lineage>
</organism>
<dbReference type="EMBL" id="CAMKVN010005782">
    <property type="protein sequence ID" value="CAI2189369.1"/>
    <property type="molecule type" value="Genomic_DNA"/>
</dbReference>
<keyword evidence="4" id="KW-1185">Reference proteome</keyword>
<keyword evidence="1" id="KW-0233">DNA recombination</keyword>
<evidence type="ECO:0000313" key="4">
    <source>
        <dbReference type="Proteomes" id="UP001153678"/>
    </source>
</evidence>
<dbReference type="SUPFAM" id="SSF56349">
    <property type="entry name" value="DNA breaking-rejoining enzymes"/>
    <property type="match status" value="1"/>
</dbReference>
<dbReference type="AlphaFoldDB" id="A0A9W4WVR6"/>
<protein>
    <submittedName>
        <fullName evidence="3">4748_t:CDS:1</fullName>
    </submittedName>
</protein>
<dbReference type="Proteomes" id="UP001153678">
    <property type="component" value="Unassembled WGS sequence"/>
</dbReference>
<evidence type="ECO:0000256" key="1">
    <source>
        <dbReference type="ARBA" id="ARBA00023172"/>
    </source>
</evidence>
<dbReference type="GO" id="GO:0006310">
    <property type="term" value="P:DNA recombination"/>
    <property type="evidence" value="ECO:0007669"/>
    <property type="project" value="UniProtKB-KW"/>
</dbReference>
<dbReference type="GO" id="GO:0015074">
    <property type="term" value="P:DNA integration"/>
    <property type="evidence" value="ECO:0007669"/>
    <property type="project" value="InterPro"/>
</dbReference>
<feature type="domain" description="Tyr recombinase" evidence="2">
    <location>
        <begin position="127"/>
        <end position="179"/>
    </location>
</feature>
<sequence>MPLNKILQCEVQEGQTVSPKTVLFIVYIEEQVIKKRNFPSQTIRKYSWSLREYGERELNTTEITNFFKKNLMKYEPASLQFHRCALISYAKFKKVEIEVSELTNIRHCDFQGGSLRIHGKGNKVRTRKAGINKQISPHTFRRSLATNSNNKEVRLTTIQKALGHSRLDTTARYIHNSYEEIYQDYSKL</sequence>
<proteinExistence type="predicted"/>
<evidence type="ECO:0000313" key="3">
    <source>
        <dbReference type="EMBL" id="CAI2189369.1"/>
    </source>
</evidence>
<dbReference type="InterPro" id="IPR013762">
    <property type="entry name" value="Integrase-like_cat_sf"/>
</dbReference>
<comment type="caution">
    <text evidence="3">The sequence shown here is derived from an EMBL/GenBank/DDBJ whole genome shotgun (WGS) entry which is preliminary data.</text>
</comment>
<gene>
    <name evidence="3" type="ORF">FWILDA_LOCUS14044</name>
</gene>
<evidence type="ECO:0000259" key="2">
    <source>
        <dbReference type="Pfam" id="PF00589"/>
    </source>
</evidence>
<reference evidence="3" key="1">
    <citation type="submission" date="2022-08" db="EMBL/GenBank/DDBJ databases">
        <authorList>
            <person name="Kallberg Y."/>
            <person name="Tangrot J."/>
            <person name="Rosling A."/>
        </authorList>
    </citation>
    <scope>NUCLEOTIDE SEQUENCE</scope>
    <source>
        <strain evidence="3">Wild A</strain>
    </source>
</reference>
<accession>A0A9W4WVR6</accession>
<dbReference type="Gene3D" id="1.10.443.10">
    <property type="entry name" value="Intergrase catalytic core"/>
    <property type="match status" value="1"/>
</dbReference>
<dbReference type="Pfam" id="PF00589">
    <property type="entry name" value="Phage_integrase"/>
    <property type="match status" value="1"/>
</dbReference>
<dbReference type="InterPro" id="IPR011010">
    <property type="entry name" value="DNA_brk_join_enz"/>
</dbReference>
<dbReference type="GO" id="GO:0003677">
    <property type="term" value="F:DNA binding"/>
    <property type="evidence" value="ECO:0007669"/>
    <property type="project" value="InterPro"/>
</dbReference>